<evidence type="ECO:0000313" key="1">
    <source>
        <dbReference type="EMBL" id="MBA0876741.1"/>
    </source>
</evidence>
<protein>
    <submittedName>
        <fullName evidence="1">Uncharacterized protein</fullName>
    </submittedName>
</protein>
<dbReference type="AlphaFoldDB" id="A0A7J9N0B6"/>
<organism evidence="1 2">
    <name type="scientific">Gossypium schwendimanii</name>
    <name type="common">Cotton</name>
    <dbReference type="NCBI Taxonomy" id="34291"/>
    <lineage>
        <taxon>Eukaryota</taxon>
        <taxon>Viridiplantae</taxon>
        <taxon>Streptophyta</taxon>
        <taxon>Embryophyta</taxon>
        <taxon>Tracheophyta</taxon>
        <taxon>Spermatophyta</taxon>
        <taxon>Magnoliopsida</taxon>
        <taxon>eudicotyledons</taxon>
        <taxon>Gunneridae</taxon>
        <taxon>Pentapetalae</taxon>
        <taxon>rosids</taxon>
        <taxon>malvids</taxon>
        <taxon>Malvales</taxon>
        <taxon>Malvaceae</taxon>
        <taxon>Malvoideae</taxon>
        <taxon>Gossypium</taxon>
    </lineage>
</organism>
<gene>
    <name evidence="1" type="ORF">Goshw_002141</name>
</gene>
<name>A0A7J9N0B6_GOSSC</name>
<reference evidence="1 2" key="1">
    <citation type="journal article" date="2019" name="Genome Biol. Evol.">
        <title>Insights into the evolution of the New World diploid cottons (Gossypium, subgenus Houzingenia) based on genome sequencing.</title>
        <authorList>
            <person name="Grover C.E."/>
            <person name="Arick M.A. 2nd"/>
            <person name="Thrash A."/>
            <person name="Conover J.L."/>
            <person name="Sanders W.S."/>
            <person name="Peterson D.G."/>
            <person name="Frelichowski J.E."/>
            <person name="Scheffler J.A."/>
            <person name="Scheffler B.E."/>
            <person name="Wendel J.F."/>
        </authorList>
    </citation>
    <scope>NUCLEOTIDE SEQUENCE [LARGE SCALE GENOMIC DNA]</scope>
    <source>
        <strain evidence="1">1</strain>
        <tissue evidence="1">Leaf</tissue>
    </source>
</reference>
<dbReference type="EMBL" id="JABFAF010265931">
    <property type="protein sequence ID" value="MBA0876741.1"/>
    <property type="molecule type" value="Genomic_DNA"/>
</dbReference>
<keyword evidence="2" id="KW-1185">Reference proteome</keyword>
<dbReference type="OrthoDB" id="996088at2759"/>
<dbReference type="Proteomes" id="UP000593576">
    <property type="component" value="Unassembled WGS sequence"/>
</dbReference>
<accession>A0A7J9N0B6</accession>
<evidence type="ECO:0000313" key="2">
    <source>
        <dbReference type="Proteomes" id="UP000593576"/>
    </source>
</evidence>
<proteinExistence type="predicted"/>
<sequence>MHVKDLEMKNRYLEGECKRLSHVLQFFIDENQALQIFFLSSP</sequence>
<comment type="caution">
    <text evidence="1">The sequence shown here is derived from an EMBL/GenBank/DDBJ whole genome shotgun (WGS) entry which is preliminary data.</text>
</comment>